<sequence>MSESVRTARRVIEEARNRKADFILLAGDTFEDNGVERILVQKTVDILTGFGGPVYIIPGNHDPLVPGSVWEHPAWEDQENIHVLIEEAPIEVPGGILYSCPAREKRSGKNPTAWIKDLEGNGIKIGLAHGTVEGVHQDEPEYPIPREAATLCGLDYLALGHWHSTATYSDPDGTVRMAYSGTHETTRFGERDSGNVLLVNIEGAGRLPEVTPVNTGGLEWLTFDEEIR</sequence>
<keyword evidence="1" id="KW-0378">Hydrolase</keyword>
<dbReference type="CDD" id="cd00840">
    <property type="entry name" value="MPP_Mre11_N"/>
    <property type="match status" value="1"/>
</dbReference>
<dbReference type="SUPFAM" id="SSF56300">
    <property type="entry name" value="Metallo-dependent phosphatases"/>
    <property type="match status" value="1"/>
</dbReference>
<name>X1VGY8_9ZZZZ</name>
<dbReference type="InterPro" id="IPR029052">
    <property type="entry name" value="Metallo-depent_PP-like"/>
</dbReference>
<dbReference type="InterPro" id="IPR004843">
    <property type="entry name" value="Calcineurin-like_PHP"/>
</dbReference>
<dbReference type="EMBL" id="BARW01026533">
    <property type="protein sequence ID" value="GAJ06490.1"/>
    <property type="molecule type" value="Genomic_DNA"/>
</dbReference>
<dbReference type="AlphaFoldDB" id="X1VGY8"/>
<dbReference type="Pfam" id="PF00149">
    <property type="entry name" value="Metallophos"/>
    <property type="match status" value="1"/>
</dbReference>
<comment type="caution">
    <text evidence="3">The sequence shown here is derived from an EMBL/GenBank/DDBJ whole genome shotgun (WGS) entry which is preliminary data.</text>
</comment>
<gene>
    <name evidence="3" type="ORF">S12H4_43252</name>
</gene>
<reference evidence="3" key="1">
    <citation type="journal article" date="2014" name="Front. Microbiol.">
        <title>High frequency of phylogenetically diverse reductive dehalogenase-homologous genes in deep subseafloor sedimentary metagenomes.</title>
        <authorList>
            <person name="Kawai M."/>
            <person name="Futagami T."/>
            <person name="Toyoda A."/>
            <person name="Takaki Y."/>
            <person name="Nishi S."/>
            <person name="Hori S."/>
            <person name="Arai W."/>
            <person name="Tsubouchi T."/>
            <person name="Morono Y."/>
            <person name="Uchiyama I."/>
            <person name="Ito T."/>
            <person name="Fujiyama A."/>
            <person name="Inagaki F."/>
            <person name="Takami H."/>
        </authorList>
    </citation>
    <scope>NUCLEOTIDE SEQUENCE</scope>
    <source>
        <strain evidence="3">Expedition CK06-06</strain>
    </source>
</reference>
<evidence type="ECO:0000313" key="3">
    <source>
        <dbReference type="EMBL" id="GAJ06490.1"/>
    </source>
</evidence>
<proteinExistence type="predicted"/>
<dbReference type="InterPro" id="IPR050535">
    <property type="entry name" value="DNA_Repair-Maintenance_Comp"/>
</dbReference>
<protein>
    <recommendedName>
        <fullName evidence="2">Calcineurin-like phosphoesterase domain-containing protein</fullName>
    </recommendedName>
</protein>
<dbReference type="GO" id="GO:0016787">
    <property type="term" value="F:hydrolase activity"/>
    <property type="evidence" value="ECO:0007669"/>
    <property type="project" value="UniProtKB-KW"/>
</dbReference>
<accession>X1VGY8</accession>
<organism evidence="3">
    <name type="scientific">marine sediment metagenome</name>
    <dbReference type="NCBI Taxonomy" id="412755"/>
    <lineage>
        <taxon>unclassified sequences</taxon>
        <taxon>metagenomes</taxon>
        <taxon>ecological metagenomes</taxon>
    </lineage>
</organism>
<dbReference type="Gene3D" id="3.60.21.10">
    <property type="match status" value="1"/>
</dbReference>
<feature type="non-terminal residue" evidence="3">
    <location>
        <position position="228"/>
    </location>
</feature>
<dbReference type="InterPro" id="IPR041796">
    <property type="entry name" value="Mre11_N"/>
</dbReference>
<dbReference type="PANTHER" id="PTHR30337">
    <property type="entry name" value="COMPONENT OF ATP-DEPENDENT DSDNA EXONUCLEASE"/>
    <property type="match status" value="1"/>
</dbReference>
<evidence type="ECO:0000256" key="1">
    <source>
        <dbReference type="ARBA" id="ARBA00022801"/>
    </source>
</evidence>
<feature type="domain" description="Calcineurin-like phosphoesterase" evidence="2">
    <location>
        <begin position="7"/>
        <end position="164"/>
    </location>
</feature>
<evidence type="ECO:0000259" key="2">
    <source>
        <dbReference type="Pfam" id="PF00149"/>
    </source>
</evidence>